<dbReference type="RefSeq" id="XP_062715344.1">
    <property type="nucleotide sequence ID" value="XM_062859360.1"/>
</dbReference>
<dbReference type="EMBL" id="GAPW01006253">
    <property type="protein sequence ID" value="JAC07345.1"/>
    <property type="molecule type" value="mRNA"/>
</dbReference>
<organism evidence="5">
    <name type="scientific">Aedes albopictus</name>
    <name type="common">Asian tiger mosquito</name>
    <name type="synonym">Stegomyia albopicta</name>
    <dbReference type="NCBI Taxonomy" id="7160"/>
    <lineage>
        <taxon>Eukaryota</taxon>
        <taxon>Metazoa</taxon>
        <taxon>Ecdysozoa</taxon>
        <taxon>Arthropoda</taxon>
        <taxon>Hexapoda</taxon>
        <taxon>Insecta</taxon>
        <taxon>Pterygota</taxon>
        <taxon>Neoptera</taxon>
        <taxon>Endopterygota</taxon>
        <taxon>Diptera</taxon>
        <taxon>Nematocera</taxon>
        <taxon>Culicoidea</taxon>
        <taxon>Culicidae</taxon>
        <taxon>Culicinae</taxon>
        <taxon>Aedini</taxon>
        <taxon>Aedes</taxon>
        <taxon>Stegomyia</taxon>
    </lineage>
</organism>
<keyword evidence="8" id="KW-1185">Reference proteome</keyword>
<accession>A0A023EF12</accession>
<reference evidence="5" key="1">
    <citation type="journal article" date="2014" name="PLoS Negl. Trop. Dis.">
        <title>Identification and characterization of seminal fluid proteins in the Asian tiger mosquito, Aedes albopictus.</title>
        <authorList>
            <person name="Boes K.E."/>
            <person name="Ribeiro J.M."/>
            <person name="Wong A."/>
            <person name="Harrington L.C."/>
            <person name="Wolfner M.F."/>
            <person name="Sirot L.K."/>
        </authorList>
    </citation>
    <scope>NUCLEOTIDE SEQUENCE</scope>
    <source>
        <tissue evidence="5">Reproductive organs</tissue>
    </source>
</reference>
<protein>
    <submittedName>
        <fullName evidence="5 7">Putative cpij000699 salivary cys-rich secreted peptide</fullName>
    </submittedName>
</protein>
<dbReference type="EnsemblMetazoa" id="AALFPA23_018924.R27834">
    <property type="protein sequence ID" value="AALFPA23_018924.P27834"/>
    <property type="gene ID" value="AALFPA23_018924"/>
</dbReference>
<dbReference type="EnsemblMetazoa" id="AALFPA23_005585.R7145">
    <property type="protein sequence ID" value="AALFPA23_005585.P7145"/>
    <property type="gene ID" value="AALFPA23_005585"/>
</dbReference>
<keyword evidence="2" id="KW-0964">Secreted</keyword>
<dbReference type="VEuPathDB" id="VectorBase:AALFPA_063708"/>
<reference evidence="8" key="2">
    <citation type="journal article" date="2015" name="Proc. Natl. Acad. Sci. U.S.A.">
        <title>Genome sequence of the Asian Tiger mosquito, Aedes albopictus, reveals insights into its biology, genetics, and evolution.</title>
        <authorList>
            <person name="Chen X.G."/>
            <person name="Jiang X."/>
            <person name="Gu J."/>
            <person name="Xu M."/>
            <person name="Wu Y."/>
            <person name="Deng Y."/>
            <person name="Zhang C."/>
            <person name="Bonizzoni M."/>
            <person name="Dermauw W."/>
            <person name="Vontas J."/>
            <person name="Armbruster P."/>
            <person name="Huang X."/>
            <person name="Yang Y."/>
            <person name="Zhang H."/>
            <person name="He W."/>
            <person name="Peng H."/>
            <person name="Liu Y."/>
            <person name="Wu K."/>
            <person name="Chen J."/>
            <person name="Lirakis M."/>
            <person name="Topalis P."/>
            <person name="Van Leeuwen T."/>
            <person name="Hall A.B."/>
            <person name="Jiang X."/>
            <person name="Thorpe C."/>
            <person name="Mueller R.L."/>
            <person name="Sun C."/>
            <person name="Waterhouse R.M."/>
            <person name="Yan G."/>
            <person name="Tu Z.J."/>
            <person name="Fang X."/>
            <person name="James A.A."/>
        </authorList>
    </citation>
    <scope>NUCLEOTIDE SEQUENCE [LARGE SCALE GENOMIC DNA]</scope>
    <source>
        <strain evidence="8">Foshan</strain>
    </source>
</reference>
<evidence type="ECO:0000313" key="5">
    <source>
        <dbReference type="EMBL" id="JAC07345.1"/>
    </source>
</evidence>
<feature type="domain" description="Single" evidence="4">
    <location>
        <begin position="35"/>
        <end position="103"/>
    </location>
</feature>
<dbReference type="RefSeq" id="XP_029709764.1">
    <property type="nucleotide sequence ID" value="XM_029853904.2"/>
</dbReference>
<keyword evidence="3" id="KW-0732">Signal</keyword>
<dbReference type="Pfam" id="PF15430">
    <property type="entry name" value="SVWC"/>
    <property type="match status" value="1"/>
</dbReference>
<evidence type="ECO:0000313" key="8">
    <source>
        <dbReference type="Proteomes" id="UP000069940"/>
    </source>
</evidence>
<reference evidence="6" key="3">
    <citation type="submission" date="2025-05" db="UniProtKB">
        <authorList>
            <consortium name="EnsemblMetazoa"/>
        </authorList>
    </citation>
    <scope>IDENTIFICATION</scope>
    <source>
        <strain evidence="6">Foshan</strain>
    </source>
</reference>
<name>A0A023EF12_AEDAL</name>
<comment type="subcellular location">
    <subcellularLocation>
        <location evidence="1">Secreted</location>
    </subcellularLocation>
</comment>
<dbReference type="VEuPathDB" id="VectorBase:AALC636_029964"/>
<dbReference type="PANTHER" id="PTHR39957">
    <property type="entry name" value="AT09846P1-RELATED"/>
    <property type="match status" value="1"/>
</dbReference>
<proteinExistence type="evidence at transcript level"/>
<dbReference type="InterPro" id="IPR053308">
    <property type="entry name" value="Vago-like"/>
</dbReference>
<dbReference type="GeneID" id="109400458"/>
<dbReference type="Proteomes" id="UP000069940">
    <property type="component" value="Unassembled WGS sequence"/>
</dbReference>
<evidence type="ECO:0000256" key="2">
    <source>
        <dbReference type="ARBA" id="ARBA00022525"/>
    </source>
</evidence>
<dbReference type="GO" id="GO:0005576">
    <property type="term" value="C:extracellular region"/>
    <property type="evidence" value="ECO:0007669"/>
    <property type="project" value="UniProtKB-SubCell"/>
</dbReference>
<evidence type="ECO:0000256" key="1">
    <source>
        <dbReference type="ARBA" id="ARBA00004613"/>
    </source>
</evidence>
<sequence>MKSICLIIISGFILSCQGYTAIFPNSESKEFPGECYDTDTKIHFKPGESRQRTGLCEEMTCGTDFSINYFGCGVAVMDDDPDCEPIEQDFTKNYPECCNKYKCVRNGEVNYI</sequence>
<feature type="signal peptide" evidence="3">
    <location>
        <begin position="1"/>
        <end position="18"/>
    </location>
</feature>
<dbReference type="PROSITE" id="PS51257">
    <property type="entry name" value="PROKAR_LIPOPROTEIN"/>
    <property type="match status" value="1"/>
</dbReference>
<evidence type="ECO:0000313" key="6">
    <source>
        <dbReference type="EnsemblMetazoa" id="AALFPA23_005585.P7145"/>
    </source>
</evidence>
<evidence type="ECO:0000259" key="4">
    <source>
        <dbReference type="SMART" id="SM01318"/>
    </source>
</evidence>
<dbReference type="SMART" id="SM01318">
    <property type="entry name" value="SVWC"/>
    <property type="match status" value="1"/>
</dbReference>
<dbReference type="GeneID" id="115253693"/>
<feature type="chain" id="PRO_5001514561" evidence="3">
    <location>
        <begin position="19"/>
        <end position="112"/>
    </location>
</feature>
<evidence type="ECO:0000313" key="7">
    <source>
        <dbReference type="EnsemblMetazoa" id="AALFPA23_018924.P27834"/>
    </source>
</evidence>
<dbReference type="AlphaFoldDB" id="A0A023EF12"/>
<dbReference type="InterPro" id="IPR029277">
    <property type="entry name" value="SVWC_dom"/>
</dbReference>
<dbReference type="PANTHER" id="PTHR39957:SF1">
    <property type="entry name" value="AT09846P1-RELATED"/>
    <property type="match status" value="1"/>
</dbReference>
<evidence type="ECO:0000256" key="3">
    <source>
        <dbReference type="SAM" id="SignalP"/>
    </source>
</evidence>